<comment type="caution">
    <text evidence="1">The sequence shown here is derived from an EMBL/GenBank/DDBJ whole genome shotgun (WGS) entry which is preliminary data.</text>
</comment>
<dbReference type="AlphaFoldDB" id="A0AAN9QPP9"/>
<organism evidence="1 2">
    <name type="scientific">Canavalia gladiata</name>
    <name type="common">Sword bean</name>
    <name type="synonym">Dolichos gladiatus</name>
    <dbReference type="NCBI Taxonomy" id="3824"/>
    <lineage>
        <taxon>Eukaryota</taxon>
        <taxon>Viridiplantae</taxon>
        <taxon>Streptophyta</taxon>
        <taxon>Embryophyta</taxon>
        <taxon>Tracheophyta</taxon>
        <taxon>Spermatophyta</taxon>
        <taxon>Magnoliopsida</taxon>
        <taxon>eudicotyledons</taxon>
        <taxon>Gunneridae</taxon>
        <taxon>Pentapetalae</taxon>
        <taxon>rosids</taxon>
        <taxon>fabids</taxon>
        <taxon>Fabales</taxon>
        <taxon>Fabaceae</taxon>
        <taxon>Papilionoideae</taxon>
        <taxon>50 kb inversion clade</taxon>
        <taxon>NPAAA clade</taxon>
        <taxon>indigoferoid/millettioid clade</taxon>
        <taxon>Phaseoleae</taxon>
        <taxon>Canavalia</taxon>
    </lineage>
</organism>
<protein>
    <submittedName>
        <fullName evidence="1">Uncharacterized protein</fullName>
    </submittedName>
</protein>
<name>A0AAN9QPP9_CANGL</name>
<accession>A0AAN9QPP9</accession>
<reference evidence="1 2" key="1">
    <citation type="submission" date="2024-01" db="EMBL/GenBank/DDBJ databases">
        <title>The genomes of 5 underutilized Papilionoideae crops provide insights into root nodulation and disease resistanc.</title>
        <authorList>
            <person name="Jiang F."/>
        </authorList>
    </citation>
    <scope>NUCLEOTIDE SEQUENCE [LARGE SCALE GENOMIC DNA]</scope>
    <source>
        <strain evidence="1">LVBAO_FW01</strain>
        <tissue evidence="1">Leaves</tissue>
    </source>
</reference>
<dbReference type="EMBL" id="JAYMYQ010000003">
    <property type="protein sequence ID" value="KAK7345590.1"/>
    <property type="molecule type" value="Genomic_DNA"/>
</dbReference>
<evidence type="ECO:0000313" key="2">
    <source>
        <dbReference type="Proteomes" id="UP001367508"/>
    </source>
</evidence>
<gene>
    <name evidence="1" type="ORF">VNO77_16196</name>
</gene>
<evidence type="ECO:0000313" key="1">
    <source>
        <dbReference type="EMBL" id="KAK7345590.1"/>
    </source>
</evidence>
<dbReference type="Proteomes" id="UP001367508">
    <property type="component" value="Unassembled WGS sequence"/>
</dbReference>
<proteinExistence type="predicted"/>
<keyword evidence="2" id="KW-1185">Reference proteome</keyword>
<sequence>MAPTMSVFFPVGMEHGWVLGLHFYFCCEHHSDSVADTTLDPISKMLGWHGVHGGSPDGIQTCLYGCMFLSSTNSTNSTPQYAYIHVFSINYSSP</sequence>